<feature type="binding site" evidence="4">
    <location>
        <begin position="152"/>
        <end position="154"/>
    </location>
    <ligand>
        <name>D-glyceraldehyde 3-phosphate</name>
        <dbReference type="ChEBI" id="CHEBI:59776"/>
    </ligand>
</feature>
<dbReference type="SUPFAM" id="SSF55347">
    <property type="entry name" value="Glyceraldehyde-3-phosphate dehydrogenase-like, C-terminal domain"/>
    <property type="match status" value="1"/>
</dbReference>
<comment type="caution">
    <text evidence="9">The sequence shown here is derived from an EMBL/GenBank/DDBJ whole genome shotgun (WGS) entry which is preliminary data.</text>
</comment>
<dbReference type="SMART" id="SM00846">
    <property type="entry name" value="Gp_dh_N"/>
    <property type="match status" value="1"/>
</dbReference>
<dbReference type="SUPFAM" id="SSF51735">
    <property type="entry name" value="NAD(P)-binding Rossmann-fold domains"/>
    <property type="match status" value="1"/>
</dbReference>
<dbReference type="EMBL" id="PEUM01000080">
    <property type="protein sequence ID" value="PIV25213.1"/>
    <property type="molecule type" value="Genomic_DNA"/>
</dbReference>
<evidence type="ECO:0000259" key="8">
    <source>
        <dbReference type="SMART" id="SM00846"/>
    </source>
</evidence>
<feature type="binding site" evidence="5">
    <location>
        <position position="317"/>
    </location>
    <ligand>
        <name>NAD(+)</name>
        <dbReference type="ChEBI" id="CHEBI:57540"/>
    </ligand>
</feature>
<feature type="binding site" evidence="4">
    <location>
        <position position="234"/>
    </location>
    <ligand>
        <name>D-glyceraldehyde 3-phosphate</name>
        <dbReference type="ChEBI" id="CHEBI:59776"/>
    </ligand>
</feature>
<evidence type="ECO:0000256" key="1">
    <source>
        <dbReference type="ARBA" id="ARBA00007406"/>
    </source>
</evidence>
<keyword evidence="5" id="KW-0520">NAD</keyword>
<dbReference type="AlphaFoldDB" id="A0A2M7CHU9"/>
<dbReference type="GO" id="GO:0050661">
    <property type="term" value="F:NADP binding"/>
    <property type="evidence" value="ECO:0007669"/>
    <property type="project" value="InterPro"/>
</dbReference>
<evidence type="ECO:0000256" key="5">
    <source>
        <dbReference type="PIRSR" id="PIRSR000149-3"/>
    </source>
</evidence>
<evidence type="ECO:0000256" key="7">
    <source>
        <dbReference type="RuleBase" id="RU000397"/>
    </source>
</evidence>
<dbReference type="GO" id="GO:0016620">
    <property type="term" value="F:oxidoreductase activity, acting on the aldehyde or oxo group of donors, NAD or NADP as acceptor"/>
    <property type="evidence" value="ECO:0007669"/>
    <property type="project" value="InterPro"/>
</dbReference>
<name>A0A2M7CHU9_9BACT</name>
<feature type="active site" description="Nucleophile" evidence="3">
    <location>
        <position position="153"/>
    </location>
</feature>
<evidence type="ECO:0000313" key="10">
    <source>
        <dbReference type="Proteomes" id="UP000229966"/>
    </source>
</evidence>
<feature type="binding site" evidence="5">
    <location>
        <position position="123"/>
    </location>
    <ligand>
        <name>NAD(+)</name>
        <dbReference type="ChEBI" id="CHEBI:57540"/>
    </ligand>
</feature>
<dbReference type="InterPro" id="IPR020829">
    <property type="entry name" value="GlycerAld_3-P_DH_cat"/>
</dbReference>
<dbReference type="Proteomes" id="UP000229966">
    <property type="component" value="Unassembled WGS sequence"/>
</dbReference>
<comment type="similarity">
    <text evidence="1 7">Belongs to the glyceraldehyde-3-phosphate dehydrogenase family.</text>
</comment>
<feature type="domain" description="Glyceraldehyde 3-phosphate dehydrogenase NAD(P) binding" evidence="8">
    <location>
        <begin position="4"/>
        <end position="153"/>
    </location>
</feature>
<dbReference type="FunFam" id="3.40.50.720:FF:000001">
    <property type="entry name" value="Glyceraldehyde-3-phosphate dehydrogenase"/>
    <property type="match status" value="1"/>
</dbReference>
<evidence type="ECO:0000256" key="3">
    <source>
        <dbReference type="PIRSR" id="PIRSR000149-1"/>
    </source>
</evidence>
<dbReference type="Pfam" id="PF02800">
    <property type="entry name" value="Gp_dh_C"/>
    <property type="match status" value="1"/>
</dbReference>
<feature type="binding site" evidence="4">
    <location>
        <position position="183"/>
    </location>
    <ligand>
        <name>D-glyceraldehyde 3-phosphate</name>
        <dbReference type="ChEBI" id="CHEBI:59776"/>
    </ligand>
</feature>
<dbReference type="NCBIfam" id="TIGR01534">
    <property type="entry name" value="GAPDH-I"/>
    <property type="match status" value="1"/>
</dbReference>
<feature type="binding site" evidence="4">
    <location>
        <begin position="211"/>
        <end position="212"/>
    </location>
    <ligand>
        <name>D-glyceraldehyde 3-phosphate</name>
        <dbReference type="ChEBI" id="CHEBI:59776"/>
    </ligand>
</feature>
<dbReference type="InterPro" id="IPR020831">
    <property type="entry name" value="GlycerAld/Erythrose_P_DH"/>
</dbReference>
<dbReference type="FunFam" id="3.30.360.10:FF:000002">
    <property type="entry name" value="Glyceraldehyde-3-phosphate dehydrogenase"/>
    <property type="match status" value="1"/>
</dbReference>
<dbReference type="PRINTS" id="PR00078">
    <property type="entry name" value="G3PDHDRGNASE"/>
</dbReference>
<evidence type="ECO:0000256" key="2">
    <source>
        <dbReference type="ARBA" id="ARBA00023002"/>
    </source>
</evidence>
<dbReference type="CDD" id="cd18126">
    <property type="entry name" value="GAPDH_I_C"/>
    <property type="match status" value="1"/>
</dbReference>
<accession>A0A2M7CHU9</accession>
<dbReference type="Gene3D" id="3.40.50.720">
    <property type="entry name" value="NAD(P)-binding Rossmann-like Domain"/>
    <property type="match status" value="1"/>
</dbReference>
<dbReference type="Pfam" id="PF00044">
    <property type="entry name" value="Gp_dh_N"/>
    <property type="match status" value="1"/>
</dbReference>
<dbReference type="InterPro" id="IPR006424">
    <property type="entry name" value="Glyceraldehyde-3-P_DH_1"/>
</dbReference>
<keyword evidence="5" id="KW-0547">Nucleotide-binding</keyword>
<reference evidence="10" key="1">
    <citation type="submission" date="2017-09" db="EMBL/GenBank/DDBJ databases">
        <title>Depth-based differentiation of microbial function through sediment-hosted aquifers and enrichment of novel symbionts in the deep terrestrial subsurface.</title>
        <authorList>
            <person name="Probst A.J."/>
            <person name="Ladd B."/>
            <person name="Jarett J.K."/>
            <person name="Geller-Mcgrath D.E."/>
            <person name="Sieber C.M.K."/>
            <person name="Emerson J.B."/>
            <person name="Anantharaman K."/>
            <person name="Thomas B.C."/>
            <person name="Malmstrom R."/>
            <person name="Stieglmeier M."/>
            <person name="Klingl A."/>
            <person name="Woyke T."/>
            <person name="Ryan C.M."/>
            <person name="Banfield J.F."/>
        </authorList>
    </citation>
    <scope>NUCLEOTIDE SEQUENCE [LARGE SCALE GENOMIC DNA]</scope>
</reference>
<dbReference type="CDD" id="cd05214">
    <property type="entry name" value="GAPDH_I_N"/>
    <property type="match status" value="1"/>
</dbReference>
<feature type="binding site" evidence="5">
    <location>
        <position position="37"/>
    </location>
    <ligand>
        <name>NAD(+)</name>
        <dbReference type="ChEBI" id="CHEBI:57540"/>
    </ligand>
</feature>
<gene>
    <name evidence="9" type="primary">gap</name>
    <name evidence="9" type="ORF">COS38_02830</name>
</gene>
<protein>
    <submittedName>
        <fullName evidence="9">Type I glyceraldehyde-3-phosphate dehydrogenase</fullName>
    </submittedName>
</protein>
<proteinExistence type="inferred from homology"/>
<dbReference type="Gene3D" id="3.30.360.10">
    <property type="entry name" value="Dihydrodipicolinate Reductase, domain 2"/>
    <property type="match status" value="1"/>
</dbReference>
<feature type="binding site" evidence="5">
    <location>
        <begin position="13"/>
        <end position="14"/>
    </location>
    <ligand>
        <name>NAD(+)</name>
        <dbReference type="ChEBI" id="CHEBI:57540"/>
    </ligand>
</feature>
<organism evidence="9 10">
    <name type="scientific">Candidatus Berkelbacteria bacterium CG03_land_8_20_14_0_80_40_36</name>
    <dbReference type="NCBI Taxonomy" id="1974509"/>
    <lineage>
        <taxon>Bacteria</taxon>
        <taxon>Candidatus Berkelbacteria</taxon>
    </lineage>
</organism>
<evidence type="ECO:0000256" key="6">
    <source>
        <dbReference type="PIRSR" id="PIRSR000149-4"/>
    </source>
</evidence>
<dbReference type="InterPro" id="IPR036291">
    <property type="entry name" value="NAD(P)-bd_dom_sf"/>
</dbReference>
<dbReference type="GO" id="GO:0051287">
    <property type="term" value="F:NAD binding"/>
    <property type="evidence" value="ECO:0007669"/>
    <property type="project" value="InterPro"/>
</dbReference>
<keyword evidence="2" id="KW-0560">Oxidoreductase</keyword>
<dbReference type="PIRSF" id="PIRSF000149">
    <property type="entry name" value="GAP_DH"/>
    <property type="match status" value="1"/>
</dbReference>
<feature type="site" description="Activates thiol group during catalysis" evidence="6">
    <location>
        <position position="180"/>
    </location>
</feature>
<dbReference type="PANTHER" id="PTHR43148">
    <property type="entry name" value="GLYCERALDEHYDE-3-PHOSPHATE DEHYDROGENASE 2"/>
    <property type="match status" value="1"/>
</dbReference>
<sequence>MNKIKVAINGFGRIGRSAFKIAFDKFPDKIEVVAINDLADNATLAHLLKYDSNYGVWGHQTSSSDDAVMVDGKKIKALAEKEPDKLPWKELDVDVVLECTGVFTEKDKAALHLKAGAKKVIISAPSKGDNPALTYVLGVNETGDEDIINNGSCTTNCISPIMKVLEENLGVEKAFMTTVHAYTADQSLQDAPHHDLHRARAATENIVPTTTGAAIASTEVIPSLKGKFDGMAIRVPVPVGSISDITALVKKDITVEKLNKMFILVAKEERFQGILTTTNEPVVSTDIIGSSYSAIVDLGLTRVVAGNLVKIFAWYDNEWGYSTRLVEQVASAGQVFKI</sequence>
<evidence type="ECO:0000256" key="4">
    <source>
        <dbReference type="PIRSR" id="PIRSR000149-2"/>
    </source>
</evidence>
<evidence type="ECO:0000313" key="9">
    <source>
        <dbReference type="EMBL" id="PIV25213.1"/>
    </source>
</evidence>
<dbReference type="InterPro" id="IPR020828">
    <property type="entry name" value="GlycerAld_3-P_DH_NAD(P)-bd"/>
</dbReference>
<dbReference type="GO" id="GO:0006006">
    <property type="term" value="P:glucose metabolic process"/>
    <property type="evidence" value="ECO:0007669"/>
    <property type="project" value="InterPro"/>
</dbReference>